<proteinExistence type="predicted"/>
<reference evidence="2" key="2">
    <citation type="journal article" date="2020" name="Nat. Commun.">
        <title>Large-scale genome sequencing of mycorrhizal fungi provides insights into the early evolution of symbiotic traits.</title>
        <authorList>
            <person name="Miyauchi S."/>
            <person name="Kiss E."/>
            <person name="Kuo A."/>
            <person name="Drula E."/>
            <person name="Kohler A."/>
            <person name="Sanchez-Garcia M."/>
            <person name="Morin E."/>
            <person name="Andreopoulos B."/>
            <person name="Barry K.W."/>
            <person name="Bonito G."/>
            <person name="Buee M."/>
            <person name="Carver A."/>
            <person name="Chen C."/>
            <person name="Cichocki N."/>
            <person name="Clum A."/>
            <person name="Culley D."/>
            <person name="Crous P.W."/>
            <person name="Fauchery L."/>
            <person name="Girlanda M."/>
            <person name="Hayes R.D."/>
            <person name="Keri Z."/>
            <person name="LaButti K."/>
            <person name="Lipzen A."/>
            <person name="Lombard V."/>
            <person name="Magnuson J."/>
            <person name="Maillard F."/>
            <person name="Murat C."/>
            <person name="Nolan M."/>
            <person name="Ohm R.A."/>
            <person name="Pangilinan J."/>
            <person name="Pereira M.F."/>
            <person name="Perotto S."/>
            <person name="Peter M."/>
            <person name="Pfister S."/>
            <person name="Riley R."/>
            <person name="Sitrit Y."/>
            <person name="Stielow J.B."/>
            <person name="Szollosi G."/>
            <person name="Zifcakova L."/>
            <person name="Stursova M."/>
            <person name="Spatafora J.W."/>
            <person name="Tedersoo L."/>
            <person name="Vaario L.M."/>
            <person name="Yamada A."/>
            <person name="Yan M."/>
            <person name="Wang P."/>
            <person name="Xu J."/>
            <person name="Bruns T."/>
            <person name="Baldrian P."/>
            <person name="Vilgalys R."/>
            <person name="Dunand C."/>
            <person name="Henrissat B."/>
            <person name="Grigoriev I.V."/>
            <person name="Hibbett D."/>
            <person name="Nagy L.G."/>
            <person name="Martin F.M."/>
        </authorList>
    </citation>
    <scope>NUCLEOTIDE SEQUENCE</scope>
    <source>
        <strain evidence="2">BED1</strain>
    </source>
</reference>
<comment type="caution">
    <text evidence="2">The sequence shown here is derived from an EMBL/GenBank/DDBJ whole genome shotgun (WGS) entry which is preliminary data.</text>
</comment>
<feature type="chain" id="PRO_5041972770" description="Secreted protein" evidence="1">
    <location>
        <begin position="22"/>
        <end position="119"/>
    </location>
</feature>
<organism evidence="2 3">
    <name type="scientific">Boletus edulis BED1</name>
    <dbReference type="NCBI Taxonomy" id="1328754"/>
    <lineage>
        <taxon>Eukaryota</taxon>
        <taxon>Fungi</taxon>
        <taxon>Dikarya</taxon>
        <taxon>Basidiomycota</taxon>
        <taxon>Agaricomycotina</taxon>
        <taxon>Agaricomycetes</taxon>
        <taxon>Agaricomycetidae</taxon>
        <taxon>Boletales</taxon>
        <taxon>Boletineae</taxon>
        <taxon>Boletaceae</taxon>
        <taxon>Boletoideae</taxon>
        <taxon>Boletus</taxon>
    </lineage>
</organism>
<dbReference type="EMBL" id="WHUW01000006">
    <property type="protein sequence ID" value="KAF8445005.1"/>
    <property type="molecule type" value="Genomic_DNA"/>
</dbReference>
<dbReference type="Proteomes" id="UP001194468">
    <property type="component" value="Unassembled WGS sequence"/>
</dbReference>
<gene>
    <name evidence="2" type="ORF">L210DRAFT_529836</name>
</gene>
<feature type="non-terminal residue" evidence="2">
    <location>
        <position position="119"/>
    </location>
</feature>
<protein>
    <recommendedName>
        <fullName evidence="4">Secreted protein</fullName>
    </recommendedName>
</protein>
<evidence type="ECO:0000256" key="1">
    <source>
        <dbReference type="SAM" id="SignalP"/>
    </source>
</evidence>
<sequence length="119" mass="13219">MVPTWCLRSLIRSICVSIVLRSIGSPDTPVALSGQSTIATRSLAWHVTASQLLSVDTSDTLNRAWNERDETSARQMDGNELIAMRVIHRTVSEWTPFTKQGMAVPARDIPSISHSLFLR</sequence>
<feature type="signal peptide" evidence="1">
    <location>
        <begin position="1"/>
        <end position="21"/>
    </location>
</feature>
<evidence type="ECO:0000313" key="2">
    <source>
        <dbReference type="EMBL" id="KAF8445005.1"/>
    </source>
</evidence>
<keyword evidence="3" id="KW-1185">Reference proteome</keyword>
<name>A0AAD4GHW6_BOLED</name>
<evidence type="ECO:0000313" key="3">
    <source>
        <dbReference type="Proteomes" id="UP001194468"/>
    </source>
</evidence>
<evidence type="ECO:0008006" key="4">
    <source>
        <dbReference type="Google" id="ProtNLM"/>
    </source>
</evidence>
<keyword evidence="1" id="KW-0732">Signal</keyword>
<dbReference type="AlphaFoldDB" id="A0AAD4GHW6"/>
<accession>A0AAD4GHW6</accession>
<reference evidence="2" key="1">
    <citation type="submission" date="2019-10" db="EMBL/GenBank/DDBJ databases">
        <authorList>
            <consortium name="DOE Joint Genome Institute"/>
            <person name="Kuo A."/>
            <person name="Miyauchi S."/>
            <person name="Kiss E."/>
            <person name="Drula E."/>
            <person name="Kohler A."/>
            <person name="Sanchez-Garcia M."/>
            <person name="Andreopoulos B."/>
            <person name="Barry K.W."/>
            <person name="Bonito G."/>
            <person name="Buee M."/>
            <person name="Carver A."/>
            <person name="Chen C."/>
            <person name="Cichocki N."/>
            <person name="Clum A."/>
            <person name="Culley D."/>
            <person name="Crous P.W."/>
            <person name="Fauchery L."/>
            <person name="Girlanda M."/>
            <person name="Hayes R."/>
            <person name="Keri Z."/>
            <person name="LaButti K."/>
            <person name="Lipzen A."/>
            <person name="Lombard V."/>
            <person name="Magnuson J."/>
            <person name="Maillard F."/>
            <person name="Morin E."/>
            <person name="Murat C."/>
            <person name="Nolan M."/>
            <person name="Ohm R."/>
            <person name="Pangilinan J."/>
            <person name="Pereira M."/>
            <person name="Perotto S."/>
            <person name="Peter M."/>
            <person name="Riley R."/>
            <person name="Sitrit Y."/>
            <person name="Stielow B."/>
            <person name="Szollosi G."/>
            <person name="Zifcakova L."/>
            <person name="Stursova M."/>
            <person name="Spatafora J.W."/>
            <person name="Tedersoo L."/>
            <person name="Vaario L.-M."/>
            <person name="Yamada A."/>
            <person name="Yan M."/>
            <person name="Wang P."/>
            <person name="Xu J."/>
            <person name="Bruns T."/>
            <person name="Baldrian P."/>
            <person name="Vilgalys R."/>
            <person name="Henrissat B."/>
            <person name="Grigoriev I.V."/>
            <person name="Hibbett D."/>
            <person name="Nagy L.G."/>
            <person name="Martin F.M."/>
        </authorList>
    </citation>
    <scope>NUCLEOTIDE SEQUENCE</scope>
    <source>
        <strain evidence="2">BED1</strain>
    </source>
</reference>